<name>A0A6M8BCC2_9CYAN</name>
<organism evidence="9 10">
    <name type="scientific">Thermoleptolyngbya sichuanensis A183</name>
    <dbReference type="NCBI Taxonomy" id="2737172"/>
    <lineage>
        <taxon>Bacteria</taxon>
        <taxon>Bacillati</taxon>
        <taxon>Cyanobacteriota</taxon>
        <taxon>Cyanophyceae</taxon>
        <taxon>Oculatellales</taxon>
        <taxon>Oculatellaceae</taxon>
        <taxon>Thermoleptolyngbya</taxon>
        <taxon>Thermoleptolyngbya sichuanensis</taxon>
    </lineage>
</organism>
<dbReference type="InterPro" id="IPR050171">
    <property type="entry name" value="MFS_Transporters"/>
</dbReference>
<feature type="transmembrane region" description="Helical" evidence="7">
    <location>
        <begin position="173"/>
        <end position="192"/>
    </location>
</feature>
<reference evidence="9 10" key="1">
    <citation type="submission" date="2020-05" db="EMBL/GenBank/DDBJ databases">
        <title>Complete genome sequence of of a novel Thermoleptolyngbya strain isolated from hot springs of Ganzi, Sichuan China.</title>
        <authorList>
            <person name="Tang J."/>
            <person name="Daroch M."/>
            <person name="Li L."/>
            <person name="Waleron K."/>
            <person name="Waleron M."/>
            <person name="Waleron M."/>
        </authorList>
    </citation>
    <scope>NUCLEOTIDE SEQUENCE [LARGE SCALE GENOMIC DNA]</scope>
    <source>
        <strain evidence="9 10">PKUAC-SCTA183</strain>
    </source>
</reference>
<evidence type="ECO:0000313" key="10">
    <source>
        <dbReference type="Proteomes" id="UP000505210"/>
    </source>
</evidence>
<feature type="domain" description="Major facilitator superfamily (MFS) profile" evidence="8">
    <location>
        <begin position="14"/>
        <end position="412"/>
    </location>
</feature>
<protein>
    <submittedName>
        <fullName evidence="9">MFS transporter</fullName>
    </submittedName>
</protein>
<dbReference type="SUPFAM" id="SSF103473">
    <property type="entry name" value="MFS general substrate transporter"/>
    <property type="match status" value="1"/>
</dbReference>
<keyword evidence="6 7" id="KW-0472">Membrane</keyword>
<evidence type="ECO:0000256" key="6">
    <source>
        <dbReference type="ARBA" id="ARBA00023136"/>
    </source>
</evidence>
<evidence type="ECO:0000256" key="3">
    <source>
        <dbReference type="ARBA" id="ARBA00022475"/>
    </source>
</evidence>
<keyword evidence="10" id="KW-1185">Reference proteome</keyword>
<dbReference type="RefSeq" id="WP_172354341.1">
    <property type="nucleotide sequence ID" value="NZ_CP053661.1"/>
</dbReference>
<feature type="transmembrane region" description="Helical" evidence="7">
    <location>
        <begin position="20"/>
        <end position="38"/>
    </location>
</feature>
<keyword evidence="2" id="KW-0813">Transport</keyword>
<dbReference type="PANTHER" id="PTHR23517:SF3">
    <property type="entry name" value="INTEGRAL MEMBRANE TRANSPORT PROTEIN"/>
    <property type="match status" value="1"/>
</dbReference>
<feature type="transmembrane region" description="Helical" evidence="7">
    <location>
        <begin position="385"/>
        <end position="407"/>
    </location>
</feature>
<feature type="transmembrane region" description="Helical" evidence="7">
    <location>
        <begin position="107"/>
        <end position="129"/>
    </location>
</feature>
<keyword evidence="5 7" id="KW-1133">Transmembrane helix</keyword>
<comment type="subcellular location">
    <subcellularLocation>
        <location evidence="1">Cell membrane</location>
        <topology evidence="1">Multi-pass membrane protein</topology>
    </subcellularLocation>
</comment>
<dbReference type="InterPro" id="IPR020846">
    <property type="entry name" value="MFS_dom"/>
</dbReference>
<feature type="transmembrane region" description="Helical" evidence="7">
    <location>
        <begin position="141"/>
        <end position="167"/>
    </location>
</feature>
<evidence type="ECO:0000256" key="7">
    <source>
        <dbReference type="SAM" id="Phobius"/>
    </source>
</evidence>
<keyword evidence="3" id="KW-1003">Cell membrane</keyword>
<evidence type="ECO:0000256" key="5">
    <source>
        <dbReference type="ARBA" id="ARBA00022989"/>
    </source>
</evidence>
<sequence>MNLLFGSVQSANQFVWIQAIGRLLCQIAYGLISFYIPILFVNHIGLSAASVGFAVGLSAVSEVSGHFIGGTLADLSGGGRKRVLVLAAALGIGVSLMLSVATTLPLLIVASLVLGISLGFYWTASNAAVMDAAPPEERHHAFALMGVSEYVGVGAGVFGGSLLLGVIQDMPQTIFLGCAAIFLAYLLLMQFTMQPGQQPQAKPGAAEQGILVALKDKLLLVFMAANVFFTTYVALVTSTIPLYFTNFVAGADPTPGVSVSSTANLFTWCYIGVGAVLQLPLAQLLTPYPRVRVLMAAMLLWGAGFSLLWATGSFVEGQFIWGVVALCLLSIGSVAYKPFFSAIVSDLAPDTLRGAYMAVSSQCWTIGYFIGPVLGGWAMDQSASVAHVFWLVVGASSLLCVGILWVFEAMNPAIAHSTVTPSALSSKPES</sequence>
<dbReference type="InterPro" id="IPR036259">
    <property type="entry name" value="MFS_trans_sf"/>
</dbReference>
<accession>A0A6M8BCC2</accession>
<feature type="transmembrane region" description="Helical" evidence="7">
    <location>
        <begin position="356"/>
        <end position="379"/>
    </location>
</feature>
<feature type="transmembrane region" description="Helical" evidence="7">
    <location>
        <begin position="83"/>
        <end position="101"/>
    </location>
</feature>
<keyword evidence="4 7" id="KW-0812">Transmembrane</keyword>
<dbReference type="Proteomes" id="UP000505210">
    <property type="component" value="Chromosome"/>
</dbReference>
<dbReference type="PANTHER" id="PTHR23517">
    <property type="entry name" value="RESISTANCE PROTEIN MDTM, PUTATIVE-RELATED-RELATED"/>
    <property type="match status" value="1"/>
</dbReference>
<feature type="transmembrane region" description="Helical" evidence="7">
    <location>
        <begin position="265"/>
        <end position="286"/>
    </location>
</feature>
<dbReference type="EMBL" id="CP053661">
    <property type="protein sequence ID" value="QKD81960.1"/>
    <property type="molecule type" value="Genomic_DNA"/>
</dbReference>
<dbReference type="Pfam" id="PF07690">
    <property type="entry name" value="MFS_1"/>
    <property type="match status" value="2"/>
</dbReference>
<dbReference type="InterPro" id="IPR011701">
    <property type="entry name" value="MFS"/>
</dbReference>
<dbReference type="KEGG" id="theu:HPC62_06885"/>
<gene>
    <name evidence="9" type="ORF">HPC62_06885</name>
</gene>
<dbReference type="Gene3D" id="1.20.1250.20">
    <property type="entry name" value="MFS general substrate transporter like domains"/>
    <property type="match status" value="1"/>
</dbReference>
<feature type="transmembrane region" description="Helical" evidence="7">
    <location>
        <begin position="293"/>
        <end position="312"/>
    </location>
</feature>
<evidence type="ECO:0000259" key="8">
    <source>
        <dbReference type="PROSITE" id="PS50850"/>
    </source>
</evidence>
<dbReference type="GO" id="GO:0005886">
    <property type="term" value="C:plasma membrane"/>
    <property type="evidence" value="ECO:0007669"/>
    <property type="project" value="UniProtKB-SubCell"/>
</dbReference>
<dbReference type="GO" id="GO:0022857">
    <property type="term" value="F:transmembrane transporter activity"/>
    <property type="evidence" value="ECO:0007669"/>
    <property type="project" value="InterPro"/>
</dbReference>
<feature type="transmembrane region" description="Helical" evidence="7">
    <location>
        <begin position="218"/>
        <end position="245"/>
    </location>
</feature>
<evidence type="ECO:0000256" key="1">
    <source>
        <dbReference type="ARBA" id="ARBA00004651"/>
    </source>
</evidence>
<feature type="transmembrane region" description="Helical" evidence="7">
    <location>
        <begin position="318"/>
        <end position="336"/>
    </location>
</feature>
<feature type="transmembrane region" description="Helical" evidence="7">
    <location>
        <begin position="44"/>
        <end position="63"/>
    </location>
</feature>
<dbReference type="AlphaFoldDB" id="A0A6M8BCC2"/>
<dbReference type="PROSITE" id="PS50850">
    <property type="entry name" value="MFS"/>
    <property type="match status" value="1"/>
</dbReference>
<evidence type="ECO:0000256" key="4">
    <source>
        <dbReference type="ARBA" id="ARBA00022692"/>
    </source>
</evidence>
<evidence type="ECO:0000256" key="2">
    <source>
        <dbReference type="ARBA" id="ARBA00022448"/>
    </source>
</evidence>
<proteinExistence type="predicted"/>
<evidence type="ECO:0000313" key="9">
    <source>
        <dbReference type="EMBL" id="QKD81960.1"/>
    </source>
</evidence>